<dbReference type="EMBL" id="CAXDID020000369">
    <property type="protein sequence ID" value="CAL6083026.1"/>
    <property type="molecule type" value="Genomic_DNA"/>
</dbReference>
<keyword evidence="3" id="KW-1185">Reference proteome</keyword>
<proteinExistence type="predicted"/>
<dbReference type="EMBL" id="CATOUU010000899">
    <property type="protein sequence ID" value="CAI9957993.1"/>
    <property type="molecule type" value="Genomic_DNA"/>
</dbReference>
<protein>
    <submittedName>
        <fullName evidence="2">Hypothetical_protein</fullName>
    </submittedName>
</protein>
<gene>
    <name evidence="1" type="ORF">HINF_LOCUS45638</name>
    <name evidence="2" type="ORF">HINF_LOCUS61526</name>
</gene>
<reference evidence="1" key="1">
    <citation type="submission" date="2023-06" db="EMBL/GenBank/DDBJ databases">
        <authorList>
            <person name="Kurt Z."/>
        </authorList>
    </citation>
    <scope>NUCLEOTIDE SEQUENCE</scope>
</reference>
<reference evidence="2 3" key="2">
    <citation type="submission" date="2024-07" db="EMBL/GenBank/DDBJ databases">
        <authorList>
            <person name="Akdeniz Z."/>
        </authorList>
    </citation>
    <scope>NUCLEOTIDE SEQUENCE [LARGE SCALE GENOMIC DNA]</scope>
</reference>
<sequence>MSSQSSSGIVSLVQQDITFKITNCQLAGSNMIQSLYNGYISASIQVSLTLDINKFVVCATNISQLGQYSTTIIYTITEIQHKCDICGTQFVVYGLCAQSLLLGTYDNGALQCSFPFEYTDNQCVCTYGYILNLTACVNVIEAINSINSLGLDLTSIQQMQLDINSLSYLLQQLDINTYTNISKLTNNITQQHSILQQQIINNFSNMSYYLQSNVSLLDNKLLDNITSLNNLLFVNSTTLEKYINDNCTSIDQRIISNITTLNSYLATTNTKIQTVDDIISNFSKYIQCVSKFGYKIENGVCQQVACSINGQEVINGICQCIYYNAIIINDVCVCPMHSSLIEGICTCDISGQIVESGTCVCPADQQEINGQCVYL</sequence>
<accession>A0AA86QQ07</accession>
<organism evidence="1">
    <name type="scientific">Hexamita inflata</name>
    <dbReference type="NCBI Taxonomy" id="28002"/>
    <lineage>
        <taxon>Eukaryota</taxon>
        <taxon>Metamonada</taxon>
        <taxon>Diplomonadida</taxon>
        <taxon>Hexamitidae</taxon>
        <taxon>Hexamitinae</taxon>
        <taxon>Hexamita</taxon>
    </lineage>
</organism>
<name>A0AA86QQ07_9EUKA</name>
<evidence type="ECO:0000313" key="2">
    <source>
        <dbReference type="EMBL" id="CAL6083026.1"/>
    </source>
</evidence>
<comment type="caution">
    <text evidence="1">The sequence shown here is derived from an EMBL/GenBank/DDBJ whole genome shotgun (WGS) entry which is preliminary data.</text>
</comment>
<dbReference type="Proteomes" id="UP001642409">
    <property type="component" value="Unassembled WGS sequence"/>
</dbReference>
<evidence type="ECO:0000313" key="3">
    <source>
        <dbReference type="Proteomes" id="UP001642409"/>
    </source>
</evidence>
<evidence type="ECO:0000313" key="1">
    <source>
        <dbReference type="EMBL" id="CAI9957993.1"/>
    </source>
</evidence>
<dbReference type="AlphaFoldDB" id="A0AA86QQ07"/>